<dbReference type="AlphaFoldDB" id="A0AAV0WQD2"/>
<evidence type="ECO:0000313" key="2">
    <source>
        <dbReference type="Proteomes" id="UP001160148"/>
    </source>
</evidence>
<gene>
    <name evidence="1" type="ORF">MEUPH1_LOCUS13658</name>
</gene>
<comment type="caution">
    <text evidence="1">The sequence shown here is derived from an EMBL/GenBank/DDBJ whole genome shotgun (WGS) entry which is preliminary data.</text>
</comment>
<sequence>MGLDECTAEISSMKNAKMEFSKAIKNAKALCWKQLCDQNERDPWGKPYKLVMGKLTKSRPPENSNNTAPFKLLSKDSFSCIHSAAQ</sequence>
<proteinExistence type="predicted"/>
<organism evidence="1 2">
    <name type="scientific">Macrosiphum euphorbiae</name>
    <name type="common">potato aphid</name>
    <dbReference type="NCBI Taxonomy" id="13131"/>
    <lineage>
        <taxon>Eukaryota</taxon>
        <taxon>Metazoa</taxon>
        <taxon>Ecdysozoa</taxon>
        <taxon>Arthropoda</taxon>
        <taxon>Hexapoda</taxon>
        <taxon>Insecta</taxon>
        <taxon>Pterygota</taxon>
        <taxon>Neoptera</taxon>
        <taxon>Paraneoptera</taxon>
        <taxon>Hemiptera</taxon>
        <taxon>Sternorrhyncha</taxon>
        <taxon>Aphidomorpha</taxon>
        <taxon>Aphidoidea</taxon>
        <taxon>Aphididae</taxon>
        <taxon>Macrosiphini</taxon>
        <taxon>Macrosiphum</taxon>
    </lineage>
</organism>
<protein>
    <recommendedName>
        <fullName evidence="3">Reverse transcriptase</fullName>
    </recommendedName>
</protein>
<accession>A0AAV0WQD2</accession>
<keyword evidence="2" id="KW-1185">Reference proteome</keyword>
<reference evidence="1 2" key="1">
    <citation type="submission" date="2023-01" db="EMBL/GenBank/DDBJ databases">
        <authorList>
            <person name="Whitehead M."/>
        </authorList>
    </citation>
    <scope>NUCLEOTIDE SEQUENCE [LARGE SCALE GENOMIC DNA]</scope>
</reference>
<dbReference type="EMBL" id="CARXXK010000002">
    <property type="protein sequence ID" value="CAI6358105.1"/>
    <property type="molecule type" value="Genomic_DNA"/>
</dbReference>
<dbReference type="Proteomes" id="UP001160148">
    <property type="component" value="Unassembled WGS sequence"/>
</dbReference>
<name>A0AAV0WQD2_9HEMI</name>
<evidence type="ECO:0000313" key="1">
    <source>
        <dbReference type="EMBL" id="CAI6358105.1"/>
    </source>
</evidence>
<evidence type="ECO:0008006" key="3">
    <source>
        <dbReference type="Google" id="ProtNLM"/>
    </source>
</evidence>